<evidence type="ECO:0000313" key="4">
    <source>
        <dbReference type="Proteomes" id="UP000237682"/>
    </source>
</evidence>
<dbReference type="PANTHER" id="PTHR43179">
    <property type="entry name" value="RHAMNOSYLTRANSFERASE WBBL"/>
    <property type="match status" value="1"/>
</dbReference>
<dbReference type="InterPro" id="IPR001173">
    <property type="entry name" value="Glyco_trans_2-like"/>
</dbReference>
<evidence type="ECO:0000256" key="1">
    <source>
        <dbReference type="SAM" id="MobiDB-lite"/>
    </source>
</evidence>
<gene>
    <name evidence="3" type="ORF">C5L14_29655</name>
</gene>
<comment type="caution">
    <text evidence="3">The sequence shown here is derived from an EMBL/GenBank/DDBJ whole genome shotgun (WGS) entry which is preliminary data.</text>
</comment>
<dbReference type="InterPro" id="IPR029044">
    <property type="entry name" value="Nucleotide-diphossugar_trans"/>
</dbReference>
<feature type="domain" description="Glycosyltransferase 2-like" evidence="2">
    <location>
        <begin position="181"/>
        <end position="293"/>
    </location>
</feature>
<dbReference type="EMBL" id="PUEJ01000018">
    <property type="protein sequence ID" value="PRH83923.1"/>
    <property type="molecule type" value="Genomic_DNA"/>
</dbReference>
<keyword evidence="3" id="KW-0808">Transferase</keyword>
<dbReference type="SUPFAM" id="SSF53448">
    <property type="entry name" value="Nucleotide-diphospho-sugar transferases"/>
    <property type="match status" value="2"/>
</dbReference>
<feature type="compositionally biased region" description="Basic residues" evidence="1">
    <location>
        <begin position="746"/>
        <end position="755"/>
    </location>
</feature>
<dbReference type="AlphaFoldDB" id="A0A2S9Q3J2"/>
<feature type="region of interest" description="Disordered" evidence="1">
    <location>
        <begin position="715"/>
        <end position="755"/>
    </location>
</feature>
<evidence type="ECO:0000313" key="3">
    <source>
        <dbReference type="EMBL" id="PRH83923.1"/>
    </source>
</evidence>
<feature type="domain" description="Glycosyltransferase 2-like" evidence="2">
    <location>
        <begin position="438"/>
        <end position="563"/>
    </location>
</feature>
<organism evidence="3 4">
    <name type="scientific">Labrys okinawensis</name>
    <dbReference type="NCBI Taxonomy" id="346911"/>
    <lineage>
        <taxon>Bacteria</taxon>
        <taxon>Pseudomonadati</taxon>
        <taxon>Pseudomonadota</taxon>
        <taxon>Alphaproteobacteria</taxon>
        <taxon>Hyphomicrobiales</taxon>
        <taxon>Xanthobacteraceae</taxon>
        <taxon>Labrys</taxon>
    </lineage>
</organism>
<dbReference type="PANTHER" id="PTHR43179:SF7">
    <property type="entry name" value="RHAMNOSYLTRANSFERASE WBBL"/>
    <property type="match status" value="1"/>
</dbReference>
<protein>
    <submittedName>
        <fullName evidence="3">Glycosyltransferase</fullName>
    </submittedName>
</protein>
<dbReference type="CDD" id="cd04186">
    <property type="entry name" value="GT_2_like_c"/>
    <property type="match status" value="1"/>
</dbReference>
<sequence length="755" mass="83709">MKGHKGLARVGASQWSVCEADPHFVFKLGPWPARYIAIEVISSGPELEPHLYIDTGHGFRPEQVLPLPPARHGVYAFGTGRIRGFRRVRFDPCEDYPGPEAEPDSFTLNIRAARSLASLRRQLGAAADHLHLLELDELAKAPPPPRQLPPEEHFQAVLNLAEAGLADMAPHDEGQPAPLLSFVVPLRDTPPAFLDALLNSLRSQRAGNWELVLCDDASSNRATLARLERMEGQPRIQVLRTPHNLGIAGATNLGLAAARGDWVGLIDHDDALAPLALDYLNDTIRRHPEAQFIYTDETITDARLKPIGYFFKPAYDPVLLSGVNYVNHLSLYRRQRLQALGGLSAGFDGSQDYELLLRYLSELPRHAIIHLPYPAYLWRRHRASYSATFTATAVGHARRALAAHYASNGVAAPVGPALVPDLHRVEFSPDRRQWPCVSIVIPNRDSPALIARLLTDLYERTDYADFEVIVVDNGSTDARTLSLYETMRGQHRNFRTVITPEPFNFSRQVNRGMREANGQAILLLNNDIEVIAADWLKEMVSCLDYPETGIVGARLLYPSGRLQHAGVIVGLGGLAGHWYANAAQDSSGPMNRLKVRQTLSAVTGACMLISRQCYAQVGEFDETAFAIAYNDIDYCLRAAAVGQRTVWTPFATLTHHESATRGSDETKANKERFQREKEALRQKYHTDTFEDPAYSPWYSRHLAAPREILPPILPLSRSWATPPPVSGEADTSPPSRGRPGMIVTGHHSRKARPPA</sequence>
<name>A0A2S9Q3J2_9HYPH</name>
<dbReference type="Gene3D" id="3.90.550.10">
    <property type="entry name" value="Spore Coat Polysaccharide Biosynthesis Protein SpsA, Chain A"/>
    <property type="match status" value="2"/>
</dbReference>
<dbReference type="OrthoDB" id="9783791at2"/>
<dbReference type="GO" id="GO:0016740">
    <property type="term" value="F:transferase activity"/>
    <property type="evidence" value="ECO:0007669"/>
    <property type="project" value="UniProtKB-KW"/>
</dbReference>
<dbReference type="Pfam" id="PF00535">
    <property type="entry name" value="Glycos_transf_2"/>
    <property type="match status" value="2"/>
</dbReference>
<proteinExistence type="predicted"/>
<accession>A0A2S9Q3J2</accession>
<dbReference type="Proteomes" id="UP000237682">
    <property type="component" value="Unassembled WGS sequence"/>
</dbReference>
<feature type="region of interest" description="Disordered" evidence="1">
    <location>
        <begin position="657"/>
        <end position="685"/>
    </location>
</feature>
<evidence type="ECO:0000259" key="2">
    <source>
        <dbReference type="Pfam" id="PF00535"/>
    </source>
</evidence>
<reference evidence="3 4" key="1">
    <citation type="submission" date="2018-02" db="EMBL/GenBank/DDBJ databases">
        <title>Whole genome sequencing of endophytic bacterium.</title>
        <authorList>
            <person name="Eedara R."/>
            <person name="Podile A.R."/>
        </authorList>
    </citation>
    <scope>NUCLEOTIDE SEQUENCE [LARGE SCALE GENOMIC DNA]</scope>
    <source>
        <strain evidence="3 4">RP1T</strain>
    </source>
</reference>
<keyword evidence="4" id="KW-1185">Reference proteome</keyword>